<accession>A0A0F9TT73</accession>
<protein>
    <recommendedName>
        <fullName evidence="2">YqaJ viral recombinase domain-containing protein</fullName>
    </recommendedName>
</protein>
<organism evidence="1">
    <name type="scientific">marine sediment metagenome</name>
    <dbReference type="NCBI Taxonomy" id="412755"/>
    <lineage>
        <taxon>unclassified sequences</taxon>
        <taxon>metagenomes</taxon>
        <taxon>ecological metagenomes</taxon>
    </lineage>
</organism>
<dbReference type="EMBL" id="LAZR01001025">
    <property type="protein sequence ID" value="KKN52296.1"/>
    <property type="molecule type" value="Genomic_DNA"/>
</dbReference>
<reference evidence="1" key="1">
    <citation type="journal article" date="2015" name="Nature">
        <title>Complex archaea that bridge the gap between prokaryotes and eukaryotes.</title>
        <authorList>
            <person name="Spang A."/>
            <person name="Saw J.H."/>
            <person name="Jorgensen S.L."/>
            <person name="Zaremba-Niedzwiedzka K."/>
            <person name="Martijn J."/>
            <person name="Lind A.E."/>
            <person name="van Eijk R."/>
            <person name="Schleper C."/>
            <person name="Guy L."/>
            <person name="Ettema T.J."/>
        </authorList>
    </citation>
    <scope>NUCLEOTIDE SEQUENCE</scope>
</reference>
<evidence type="ECO:0000313" key="1">
    <source>
        <dbReference type="EMBL" id="KKN52296.1"/>
    </source>
</evidence>
<name>A0A0F9TT73_9ZZZZ</name>
<evidence type="ECO:0008006" key="2">
    <source>
        <dbReference type="Google" id="ProtNLM"/>
    </source>
</evidence>
<proteinExistence type="predicted"/>
<comment type="caution">
    <text evidence="1">The sequence shown here is derived from an EMBL/GenBank/DDBJ whole genome shotgun (WGS) entry which is preliminary data.</text>
</comment>
<dbReference type="AlphaFoldDB" id="A0A0F9TT73"/>
<sequence length="194" mass="22658">MEWELLDQPFIPKTGSGEDRTMGGGVIHLTDVIYSLEKAMGWEYRGHWGEAQLTMNLGFVWEDVLEETLKERECVRPGEVWKDDIVGSPDGMEPDPRGEAGLILTELKFTWKSSRQLPVDNWRYMTQVKSYCFMMDLNIVIMRIIHIMGNYKGGGPEYKVYRIVFTDAELRENWNMILKQRDRMLVDGWGQEDK</sequence>
<gene>
    <name evidence="1" type="ORF">LCGC14_0613910</name>
</gene>